<dbReference type="InterPro" id="IPR029063">
    <property type="entry name" value="SAM-dependent_MTases_sf"/>
</dbReference>
<dbReference type="Gene3D" id="3.40.50.150">
    <property type="entry name" value="Vaccinia Virus protein VP39"/>
    <property type="match status" value="1"/>
</dbReference>
<dbReference type="GO" id="GO:0032259">
    <property type="term" value="P:methylation"/>
    <property type="evidence" value="ECO:0007669"/>
    <property type="project" value="UniProtKB-KW"/>
</dbReference>
<dbReference type="Proteomes" id="UP000587760">
    <property type="component" value="Unassembled WGS sequence"/>
</dbReference>
<proteinExistence type="predicted"/>
<feature type="domain" description="Methyltransferase" evidence="1">
    <location>
        <begin position="38"/>
        <end position="132"/>
    </location>
</feature>
<accession>A0A841REW2</accession>
<evidence type="ECO:0000313" key="2">
    <source>
        <dbReference type="EMBL" id="MBB6481747.1"/>
    </source>
</evidence>
<dbReference type="Pfam" id="PF13649">
    <property type="entry name" value="Methyltransf_25"/>
    <property type="match status" value="1"/>
</dbReference>
<dbReference type="InterPro" id="IPR041698">
    <property type="entry name" value="Methyltransf_25"/>
</dbReference>
<comment type="caution">
    <text evidence="2">The sequence shown here is derived from an EMBL/GenBank/DDBJ whole genome shotgun (WGS) entry which is preliminary data.</text>
</comment>
<organism evidence="2 3">
    <name type="scientific">Spirochaeta isovalerica</name>
    <dbReference type="NCBI Taxonomy" id="150"/>
    <lineage>
        <taxon>Bacteria</taxon>
        <taxon>Pseudomonadati</taxon>
        <taxon>Spirochaetota</taxon>
        <taxon>Spirochaetia</taxon>
        <taxon>Spirochaetales</taxon>
        <taxon>Spirochaetaceae</taxon>
        <taxon>Spirochaeta</taxon>
    </lineage>
</organism>
<reference evidence="2 3" key="1">
    <citation type="submission" date="2020-08" db="EMBL/GenBank/DDBJ databases">
        <title>Genomic Encyclopedia of Type Strains, Phase IV (KMG-IV): sequencing the most valuable type-strain genomes for metagenomic binning, comparative biology and taxonomic classification.</title>
        <authorList>
            <person name="Goeker M."/>
        </authorList>
    </citation>
    <scope>NUCLEOTIDE SEQUENCE [LARGE SCALE GENOMIC DNA]</scope>
    <source>
        <strain evidence="2 3">DSM 2461</strain>
    </source>
</reference>
<dbReference type="EMBL" id="JACHGJ010000007">
    <property type="protein sequence ID" value="MBB6481747.1"/>
    <property type="molecule type" value="Genomic_DNA"/>
</dbReference>
<dbReference type="SUPFAM" id="SSF53335">
    <property type="entry name" value="S-adenosyl-L-methionine-dependent methyltransferases"/>
    <property type="match status" value="1"/>
</dbReference>
<dbReference type="PANTHER" id="PTHR43464:SF23">
    <property type="entry name" value="JUVENILE HORMONE ACID O-METHYLTRANSFERASE"/>
    <property type="match status" value="1"/>
</dbReference>
<keyword evidence="2" id="KW-0489">Methyltransferase</keyword>
<name>A0A841REW2_9SPIO</name>
<dbReference type="PANTHER" id="PTHR43464">
    <property type="entry name" value="METHYLTRANSFERASE"/>
    <property type="match status" value="1"/>
</dbReference>
<dbReference type="CDD" id="cd02440">
    <property type="entry name" value="AdoMet_MTases"/>
    <property type="match status" value="1"/>
</dbReference>
<dbReference type="GO" id="GO:0010420">
    <property type="term" value="F:polyprenyldihydroxybenzoate methyltransferase activity"/>
    <property type="evidence" value="ECO:0007669"/>
    <property type="project" value="TreeGrafter"/>
</dbReference>
<protein>
    <submittedName>
        <fullName evidence="2">SAM-dependent methyltransferase</fullName>
    </submittedName>
</protein>
<dbReference type="RefSeq" id="WP_184747979.1">
    <property type="nucleotide sequence ID" value="NZ_JACHGJ010000007.1"/>
</dbReference>
<evidence type="ECO:0000313" key="3">
    <source>
        <dbReference type="Proteomes" id="UP000587760"/>
    </source>
</evidence>
<sequence length="265" mass="29995">MNYLMESRDEIERLEKKTGFDAVKQQALWAGLREGMRVADIGCGSGRTSSFLKELTGPSGSVTGVDLSQDRLDYARATYGRDGLTFEQRNIYEPLDDLGQFDFIWVRFLLEYHKKSQFELVQKFASMLSPGGILCLIDLDHNSLNHFGIPERLEKALEESVAALSAVSDFDPYAGRKLYSHMHRLGLEEIDVHVGTHHLMFGEMNETDSYNWTKKLTIGLSSSPYDFPEYEGGFEEFAAECLRYIADPGRFTYTPLISCRGIKGV</sequence>
<evidence type="ECO:0000259" key="1">
    <source>
        <dbReference type="Pfam" id="PF13649"/>
    </source>
</evidence>
<keyword evidence="2" id="KW-0808">Transferase</keyword>
<keyword evidence="3" id="KW-1185">Reference proteome</keyword>
<gene>
    <name evidence="2" type="ORF">HNR50_003427</name>
</gene>
<dbReference type="AlphaFoldDB" id="A0A841REW2"/>